<evidence type="ECO:0000259" key="1">
    <source>
        <dbReference type="SMART" id="SM00922"/>
    </source>
</evidence>
<organism evidence="2 3">
    <name type="scientific">Nonomuraea jiangxiensis</name>
    <dbReference type="NCBI Taxonomy" id="633440"/>
    <lineage>
        <taxon>Bacteria</taxon>
        <taxon>Bacillati</taxon>
        <taxon>Actinomycetota</taxon>
        <taxon>Actinomycetes</taxon>
        <taxon>Streptosporangiales</taxon>
        <taxon>Streptosporangiaceae</taxon>
        <taxon>Nonomuraea</taxon>
    </lineage>
</organism>
<gene>
    <name evidence="2" type="ORF">SAMN05421869_101474</name>
</gene>
<dbReference type="OrthoDB" id="9802699at2"/>
<dbReference type="PROSITE" id="PS00908">
    <property type="entry name" value="MR_MLE_1"/>
    <property type="match status" value="1"/>
</dbReference>
<dbReference type="InterPro" id="IPR013342">
    <property type="entry name" value="Mandelate_racemase_C"/>
</dbReference>
<dbReference type="InterPro" id="IPR034593">
    <property type="entry name" value="DgoD-like"/>
</dbReference>
<dbReference type="Proteomes" id="UP000199202">
    <property type="component" value="Unassembled WGS sequence"/>
</dbReference>
<dbReference type="PANTHER" id="PTHR48080">
    <property type="entry name" value="D-GALACTONATE DEHYDRATASE-RELATED"/>
    <property type="match status" value="1"/>
</dbReference>
<dbReference type="AlphaFoldDB" id="A0A1G7ZNZ8"/>
<dbReference type="GO" id="GO:0000287">
    <property type="term" value="F:magnesium ion binding"/>
    <property type="evidence" value="ECO:0007669"/>
    <property type="project" value="UniProtKB-ARBA"/>
</dbReference>
<dbReference type="SFLD" id="SFLDS00001">
    <property type="entry name" value="Enolase"/>
    <property type="match status" value="1"/>
</dbReference>
<protein>
    <submittedName>
        <fullName evidence="2">Mannonate dehydratase</fullName>
    </submittedName>
</protein>
<dbReference type="Pfam" id="PF02746">
    <property type="entry name" value="MR_MLE_N"/>
    <property type="match status" value="1"/>
</dbReference>
<dbReference type="SUPFAM" id="SSF54826">
    <property type="entry name" value="Enolase N-terminal domain-like"/>
    <property type="match status" value="1"/>
</dbReference>
<dbReference type="InterPro" id="IPR029065">
    <property type="entry name" value="Enolase_C-like"/>
</dbReference>
<dbReference type="InterPro" id="IPR018110">
    <property type="entry name" value="Mandel_Rmase/mucon_lact_enz_CS"/>
</dbReference>
<dbReference type="Gene3D" id="3.20.20.120">
    <property type="entry name" value="Enolase-like C-terminal domain"/>
    <property type="match status" value="1"/>
</dbReference>
<keyword evidence="3" id="KW-1185">Reference proteome</keyword>
<dbReference type="InterPro" id="IPR034589">
    <property type="entry name" value="D-mannonate_dehydratase-like"/>
</dbReference>
<dbReference type="STRING" id="633440.SAMN05421869_101474"/>
<reference evidence="2 3" key="1">
    <citation type="submission" date="2016-10" db="EMBL/GenBank/DDBJ databases">
        <authorList>
            <person name="de Groot N.N."/>
        </authorList>
    </citation>
    <scope>NUCLEOTIDE SEQUENCE [LARGE SCALE GENOMIC DNA]</scope>
    <source>
        <strain evidence="2 3">CGMCC 4.6533</strain>
    </source>
</reference>
<dbReference type="InterPro" id="IPR013341">
    <property type="entry name" value="Mandelate_racemase_N_dom"/>
</dbReference>
<dbReference type="GO" id="GO:0016052">
    <property type="term" value="P:carbohydrate catabolic process"/>
    <property type="evidence" value="ECO:0007669"/>
    <property type="project" value="UniProtKB-ARBA"/>
</dbReference>
<evidence type="ECO:0000313" key="2">
    <source>
        <dbReference type="EMBL" id="SDH10404.1"/>
    </source>
</evidence>
<accession>A0A1G7ZNZ8</accession>
<dbReference type="GO" id="GO:0008927">
    <property type="term" value="F:mannonate dehydratase activity"/>
    <property type="evidence" value="ECO:0007669"/>
    <property type="project" value="UniProtKB-ARBA"/>
</dbReference>
<dbReference type="EMBL" id="FNDJ01000001">
    <property type="protein sequence ID" value="SDH10404.1"/>
    <property type="molecule type" value="Genomic_DNA"/>
</dbReference>
<dbReference type="InterPro" id="IPR036849">
    <property type="entry name" value="Enolase-like_C_sf"/>
</dbReference>
<dbReference type="SUPFAM" id="SSF51604">
    <property type="entry name" value="Enolase C-terminal domain-like"/>
    <property type="match status" value="1"/>
</dbReference>
<sequence>MKIVDARVVVTSPGRNFVTLRIETDEGVTGLGDATLNGRELAVVAYLRDHVAPLLVGTDPHRIEDTWQYLYRGAYWRRGPVTMAAIAAVDVALWDIKAKVAGLPLYQLLGGASRERVRTYGHASGRDLPELFDAVRARLAEGYPAIRIQTGVPGLKLVYGVRSGALSARSVGPAVEDWDTAAYLRHLPAVCEAVRNEFGPDLPLLHDAHHRLTPSQAARLGKDLEPYDLFWLEDCTPAENQEGLRLVRRHTTTPLAIGEVFNSVFDYQTLVTEQLIDYVRSSVTHFGGVSPLRRLFDFAALYQIKSAVHGPEDISPVGMAAAIHLDLAVHNFGIQEYAGHTEATGAVFPHAYTFTDGYLHPGEEPGLGVELDEEAAAAYPYEPAYLPVNRLQDGTVHDW</sequence>
<dbReference type="Gene3D" id="3.30.390.10">
    <property type="entry name" value="Enolase-like, N-terminal domain"/>
    <property type="match status" value="1"/>
</dbReference>
<proteinExistence type="predicted"/>
<dbReference type="RefSeq" id="WP_090928548.1">
    <property type="nucleotide sequence ID" value="NZ_FNDJ01000001.1"/>
</dbReference>
<feature type="domain" description="Mandelate racemase/muconate lactonizing enzyme C-terminal" evidence="1">
    <location>
        <begin position="129"/>
        <end position="254"/>
    </location>
</feature>
<dbReference type="InterPro" id="IPR029017">
    <property type="entry name" value="Enolase-like_N"/>
</dbReference>
<name>A0A1G7ZNZ8_9ACTN</name>
<evidence type="ECO:0000313" key="3">
    <source>
        <dbReference type="Proteomes" id="UP000199202"/>
    </source>
</evidence>
<dbReference type="GO" id="GO:0009063">
    <property type="term" value="P:amino acid catabolic process"/>
    <property type="evidence" value="ECO:0007669"/>
    <property type="project" value="InterPro"/>
</dbReference>
<dbReference type="Pfam" id="PF13378">
    <property type="entry name" value="MR_MLE_C"/>
    <property type="match status" value="1"/>
</dbReference>
<dbReference type="SFLD" id="SFLDG00033">
    <property type="entry name" value="mannonate_dehydratase"/>
    <property type="match status" value="1"/>
</dbReference>
<dbReference type="SMART" id="SM00922">
    <property type="entry name" value="MR_MLE"/>
    <property type="match status" value="1"/>
</dbReference>
<dbReference type="NCBIfam" id="NF011654">
    <property type="entry name" value="PRK15072.1"/>
    <property type="match status" value="1"/>
</dbReference>
<dbReference type="PANTHER" id="PTHR48080:SF6">
    <property type="entry name" value="STARVATION-SENSING PROTEIN RSPA"/>
    <property type="match status" value="1"/>
</dbReference>
<dbReference type="NCBIfam" id="NF043051">
    <property type="entry name" value="ManoateDhtManD"/>
    <property type="match status" value="1"/>
</dbReference>